<dbReference type="AlphaFoldDB" id="A0A8X6V9H9"/>
<evidence type="ECO:0000313" key="2">
    <source>
        <dbReference type="Proteomes" id="UP000887159"/>
    </source>
</evidence>
<gene>
    <name evidence="1" type="ORF">TNCV_4414421</name>
</gene>
<dbReference type="EMBL" id="BMAU01021244">
    <property type="protein sequence ID" value="GFY04354.1"/>
    <property type="molecule type" value="Genomic_DNA"/>
</dbReference>
<accession>A0A8X6V9H9</accession>
<reference evidence="1" key="1">
    <citation type="submission" date="2020-08" db="EMBL/GenBank/DDBJ databases">
        <title>Multicomponent nature underlies the extraordinary mechanical properties of spider dragline silk.</title>
        <authorList>
            <person name="Kono N."/>
            <person name="Nakamura H."/>
            <person name="Mori M."/>
            <person name="Yoshida Y."/>
            <person name="Ohtoshi R."/>
            <person name="Malay A.D."/>
            <person name="Moran D.A.P."/>
            <person name="Tomita M."/>
            <person name="Numata K."/>
            <person name="Arakawa K."/>
        </authorList>
    </citation>
    <scope>NUCLEOTIDE SEQUENCE</scope>
</reference>
<organism evidence="1 2">
    <name type="scientific">Trichonephila clavipes</name>
    <name type="common">Golden silk orbweaver</name>
    <name type="synonym">Nephila clavipes</name>
    <dbReference type="NCBI Taxonomy" id="2585209"/>
    <lineage>
        <taxon>Eukaryota</taxon>
        <taxon>Metazoa</taxon>
        <taxon>Ecdysozoa</taxon>
        <taxon>Arthropoda</taxon>
        <taxon>Chelicerata</taxon>
        <taxon>Arachnida</taxon>
        <taxon>Araneae</taxon>
        <taxon>Araneomorphae</taxon>
        <taxon>Entelegynae</taxon>
        <taxon>Araneoidea</taxon>
        <taxon>Nephilidae</taxon>
        <taxon>Trichonephila</taxon>
    </lineage>
</organism>
<comment type="caution">
    <text evidence="1">The sequence shown here is derived from an EMBL/GenBank/DDBJ whole genome shotgun (WGS) entry which is preliminary data.</text>
</comment>
<proteinExistence type="predicted"/>
<evidence type="ECO:0000313" key="1">
    <source>
        <dbReference type="EMBL" id="GFY04354.1"/>
    </source>
</evidence>
<dbReference type="Proteomes" id="UP000887159">
    <property type="component" value="Unassembled WGS sequence"/>
</dbReference>
<protein>
    <submittedName>
        <fullName evidence="1">Uncharacterized protein</fullName>
    </submittedName>
</protein>
<name>A0A8X6V9H9_TRICX</name>
<keyword evidence="2" id="KW-1185">Reference proteome</keyword>
<sequence length="110" mass="12157">MSSSRHKPQITENSCHTNRVDSAEKVHQELQEASRCINTMTARPEHQNCLHGRVATNKLNITTTFATGAKFDNIKTLSNAATCFGATNQGMLPVSWMLGSDCGYCLERKL</sequence>